<dbReference type="AlphaFoldDB" id="A0ABD6EKE6"/>
<keyword evidence="2" id="KW-1185">Reference proteome</keyword>
<dbReference type="EMBL" id="JBGFUD010005567">
    <property type="protein sequence ID" value="MFH4980450.1"/>
    <property type="molecule type" value="Genomic_DNA"/>
</dbReference>
<protein>
    <submittedName>
        <fullName evidence="1">Uncharacterized protein</fullName>
    </submittedName>
</protein>
<gene>
    <name evidence="1" type="ORF">AB6A40_007159</name>
</gene>
<evidence type="ECO:0000313" key="2">
    <source>
        <dbReference type="Proteomes" id="UP001608902"/>
    </source>
</evidence>
<proteinExistence type="predicted"/>
<evidence type="ECO:0000313" key="1">
    <source>
        <dbReference type="EMBL" id="MFH4980450.1"/>
    </source>
</evidence>
<accession>A0ABD6EKE6</accession>
<organism evidence="1 2">
    <name type="scientific">Gnathostoma spinigerum</name>
    <dbReference type="NCBI Taxonomy" id="75299"/>
    <lineage>
        <taxon>Eukaryota</taxon>
        <taxon>Metazoa</taxon>
        <taxon>Ecdysozoa</taxon>
        <taxon>Nematoda</taxon>
        <taxon>Chromadorea</taxon>
        <taxon>Rhabditida</taxon>
        <taxon>Spirurina</taxon>
        <taxon>Gnathostomatomorpha</taxon>
        <taxon>Gnathostomatoidea</taxon>
        <taxon>Gnathostomatidae</taxon>
        <taxon>Gnathostoma</taxon>
    </lineage>
</organism>
<sequence>MRASKTVEYPEDSTLLKPLQQDKPSEDIVSEVQTAKLLSDAMRTFKRRKYLRRVSSTQIHPRFLPNPSEYSDQKHIVRQRNAELQRLPARNVKLISSLKSGSNSGKFDRQC</sequence>
<reference evidence="1 2" key="1">
    <citation type="submission" date="2024-08" db="EMBL/GenBank/DDBJ databases">
        <title>Gnathostoma spinigerum genome.</title>
        <authorList>
            <person name="Gonzalez-Bertolin B."/>
            <person name="Monzon S."/>
            <person name="Zaballos A."/>
            <person name="Jimenez P."/>
            <person name="Dekumyoy P."/>
            <person name="Varona S."/>
            <person name="Cuesta I."/>
            <person name="Sumanam S."/>
            <person name="Adisakwattana P."/>
            <person name="Gasser R.B."/>
            <person name="Hernandez-Gonzalez A."/>
            <person name="Young N.D."/>
            <person name="Perteguer M.J."/>
        </authorList>
    </citation>
    <scope>NUCLEOTIDE SEQUENCE [LARGE SCALE GENOMIC DNA]</scope>
    <source>
        <strain evidence="1">AL3</strain>
        <tissue evidence="1">Liver</tissue>
    </source>
</reference>
<name>A0ABD6EKE6_9BILA</name>
<dbReference type="Proteomes" id="UP001608902">
    <property type="component" value="Unassembled WGS sequence"/>
</dbReference>
<comment type="caution">
    <text evidence="1">The sequence shown here is derived from an EMBL/GenBank/DDBJ whole genome shotgun (WGS) entry which is preliminary data.</text>
</comment>